<organism evidence="9 10">
    <name type="scientific">Bugula neritina</name>
    <name type="common">Brown bryozoan</name>
    <name type="synonym">Sertularia neritina</name>
    <dbReference type="NCBI Taxonomy" id="10212"/>
    <lineage>
        <taxon>Eukaryota</taxon>
        <taxon>Metazoa</taxon>
        <taxon>Spiralia</taxon>
        <taxon>Lophotrochozoa</taxon>
        <taxon>Bryozoa</taxon>
        <taxon>Gymnolaemata</taxon>
        <taxon>Cheilostomatida</taxon>
        <taxon>Flustrina</taxon>
        <taxon>Buguloidea</taxon>
        <taxon>Bugulidae</taxon>
        <taxon>Bugula</taxon>
    </lineage>
</organism>
<dbReference type="PROSITE" id="PS50166">
    <property type="entry name" value="IMPORTIN_B_NT"/>
    <property type="match status" value="1"/>
</dbReference>
<dbReference type="GO" id="GO:0005737">
    <property type="term" value="C:cytoplasm"/>
    <property type="evidence" value="ECO:0007669"/>
    <property type="project" value="UniProtKB-SubCell"/>
</dbReference>
<dbReference type="PROSITE" id="PS50077">
    <property type="entry name" value="HEAT_REPEAT"/>
    <property type="match status" value="1"/>
</dbReference>
<dbReference type="SUPFAM" id="SSF48371">
    <property type="entry name" value="ARM repeat"/>
    <property type="match status" value="1"/>
</dbReference>
<dbReference type="AlphaFoldDB" id="A0A7J7KHC7"/>
<dbReference type="Pfam" id="PF25574">
    <property type="entry name" value="TPR_IMB1"/>
    <property type="match status" value="1"/>
</dbReference>
<reference evidence="9" key="1">
    <citation type="submission" date="2020-06" db="EMBL/GenBank/DDBJ databases">
        <title>Draft genome of Bugula neritina, a colonial animal packing powerful symbionts and potential medicines.</title>
        <authorList>
            <person name="Rayko M."/>
        </authorList>
    </citation>
    <scope>NUCLEOTIDE SEQUENCE [LARGE SCALE GENOMIC DNA]</scope>
    <source>
        <strain evidence="9">Kwan_BN1</strain>
    </source>
</reference>
<dbReference type="InterPro" id="IPR058584">
    <property type="entry name" value="IMB1_TNPO1-like_TPR"/>
</dbReference>
<dbReference type="OrthoDB" id="10263328at2759"/>
<sequence>MSTERLVQILEKTLAPDQNELQAAKQYLDQAASVNLPNLLTSLSEILRNGGNSQVARMQAGIQLKNHLYSKDFDIRCQYQQRWLTFPEEMKAFIKTNVLSTLGSEHRPSQAAQCVASIACAELPQHQWPDLIKLLVHNVTATTSTEMMKEASLEAIGYICQDIESDVLETQSNDILTAIVHGMKKDESSDYVRLAATNALLNSLEFTKANFDVETERNFIMQVVCEATQSTDIHVKTAALQCLVKIMSLHYTYMENYMGHALFAITIEAMKSEHDEIALQGIEFWSTVCDEEVDLGIELQEAQETGRAPERTSCHYAKGALAYLVPILTEIMTKQDNETEDDDEWNPCKAAGVSLMLLATCCEDDIVPHVLPFVTQNINLPDWNKRDAAIMAFGSILEGPDPDKMKPVVAEAMPSLITLLKDHSPAVRDTVAWTIGRVCELLPEAAINPTFLVPLVEGLVVGLDDVPRVAANVAWAFSSLAEAAYDEAAQQADEPDTYCLSSVFSPIVEKLLATTGRADGNLNNLRSAAYEALMELIKNSPKDCYEVVKRTTEIILERLQTILQMEVVYPLHCCLKLTVPLTGFSSTTSSPCCAPLSRVFLKKVTGEDALQISDLIMQALLQMLHSSGNSGSTSQTSSGGVQEDAMLAISALIEKLGAHFVKYMGAFKPILIQSLNNSADYQVCFVAVNCVGDLCRGLGLQMREHVNDLMPILLKILGNSETRSTECVWRHRPAIGPEFAVYLPIAVSTLEQASNVTAPKGDYDMIDYVNELRENCLEAYTGIVQGLKGENGSQSNVELLIPHAQKVVSFIEVVSADVERTDGVTCAACGLIGDLAMAFGAQAIPMSEKESITALLTAGRRSKNSKTKTLAVWATKELRKLKPAS</sequence>
<dbReference type="InterPro" id="IPR021133">
    <property type="entry name" value="HEAT_type_2"/>
</dbReference>
<dbReference type="InterPro" id="IPR040122">
    <property type="entry name" value="Importin_beta"/>
</dbReference>
<comment type="subcellular location">
    <subcellularLocation>
        <location evidence="1">Cytoplasm</location>
    </subcellularLocation>
</comment>
<dbReference type="Pfam" id="PF03810">
    <property type="entry name" value="IBN_N"/>
    <property type="match status" value="1"/>
</dbReference>
<dbReference type="InterPro" id="IPR001494">
    <property type="entry name" value="Importin-beta_N"/>
</dbReference>
<proteinExistence type="inferred from homology"/>
<dbReference type="InterPro" id="IPR011989">
    <property type="entry name" value="ARM-like"/>
</dbReference>
<evidence type="ECO:0000256" key="5">
    <source>
        <dbReference type="ARBA" id="ARBA00022737"/>
    </source>
</evidence>
<name>A0A7J7KHC7_BUGNE</name>
<dbReference type="InterPro" id="IPR016024">
    <property type="entry name" value="ARM-type_fold"/>
</dbReference>
<dbReference type="EMBL" id="VXIV02000654">
    <property type="protein sequence ID" value="KAF6036886.1"/>
    <property type="molecule type" value="Genomic_DNA"/>
</dbReference>
<feature type="domain" description="Importin N-terminal" evidence="8">
    <location>
        <begin position="24"/>
        <end position="104"/>
    </location>
</feature>
<evidence type="ECO:0000256" key="4">
    <source>
        <dbReference type="ARBA" id="ARBA00022490"/>
    </source>
</evidence>
<evidence type="ECO:0000256" key="1">
    <source>
        <dbReference type="ARBA" id="ARBA00004496"/>
    </source>
</evidence>
<dbReference type="FunFam" id="1.25.10.10:FF:000027">
    <property type="entry name" value="Importin subunit beta-1"/>
    <property type="match status" value="1"/>
</dbReference>
<feature type="repeat" description="HEAT" evidence="7">
    <location>
        <begin position="412"/>
        <end position="450"/>
    </location>
</feature>
<dbReference type="Proteomes" id="UP000593567">
    <property type="component" value="Unassembled WGS sequence"/>
</dbReference>
<dbReference type="PANTHER" id="PTHR10527">
    <property type="entry name" value="IMPORTIN BETA"/>
    <property type="match status" value="1"/>
</dbReference>
<evidence type="ECO:0000256" key="6">
    <source>
        <dbReference type="ARBA" id="ARBA00022927"/>
    </source>
</evidence>
<evidence type="ECO:0000256" key="3">
    <source>
        <dbReference type="ARBA" id="ARBA00022448"/>
    </source>
</evidence>
<keyword evidence="10" id="KW-1185">Reference proteome</keyword>
<evidence type="ECO:0000259" key="8">
    <source>
        <dbReference type="PROSITE" id="PS50166"/>
    </source>
</evidence>
<dbReference type="SMART" id="SM00913">
    <property type="entry name" value="IBN_N"/>
    <property type="match status" value="1"/>
</dbReference>
<dbReference type="Gene3D" id="1.25.10.10">
    <property type="entry name" value="Leucine-rich Repeat Variant"/>
    <property type="match status" value="1"/>
</dbReference>
<keyword evidence="4" id="KW-0963">Cytoplasm</keyword>
<protein>
    <submittedName>
        <fullName evidence="9">KPNB1</fullName>
    </submittedName>
</protein>
<evidence type="ECO:0000256" key="2">
    <source>
        <dbReference type="ARBA" id="ARBA00010907"/>
    </source>
</evidence>
<dbReference type="GO" id="GO:0006606">
    <property type="term" value="P:protein import into nucleus"/>
    <property type="evidence" value="ECO:0007669"/>
    <property type="project" value="InterPro"/>
</dbReference>
<keyword evidence="5" id="KW-0677">Repeat</keyword>
<keyword evidence="3" id="KW-0813">Transport</keyword>
<comment type="similarity">
    <text evidence="2">Belongs to the importin beta family. Importin beta-1 subfamily.</text>
</comment>
<gene>
    <name evidence="9" type="ORF">EB796_004812</name>
</gene>
<accession>A0A7J7KHC7</accession>
<evidence type="ECO:0000313" key="9">
    <source>
        <dbReference type="EMBL" id="KAF6036886.1"/>
    </source>
</evidence>
<evidence type="ECO:0000256" key="7">
    <source>
        <dbReference type="PROSITE-ProRule" id="PRU00103"/>
    </source>
</evidence>
<comment type="caution">
    <text evidence="9">The sequence shown here is derived from an EMBL/GenBank/DDBJ whole genome shotgun (WGS) entry which is preliminary data.</text>
</comment>
<evidence type="ECO:0000313" key="10">
    <source>
        <dbReference type="Proteomes" id="UP000593567"/>
    </source>
</evidence>
<dbReference type="GO" id="GO:0031267">
    <property type="term" value="F:small GTPase binding"/>
    <property type="evidence" value="ECO:0007669"/>
    <property type="project" value="InterPro"/>
</dbReference>
<keyword evidence="6" id="KW-0653">Protein transport</keyword>
<dbReference type="Pfam" id="PF13513">
    <property type="entry name" value="HEAT_EZ"/>
    <property type="match status" value="1"/>
</dbReference>